<dbReference type="GO" id="GO:0009236">
    <property type="term" value="P:cobalamin biosynthetic process"/>
    <property type="evidence" value="ECO:0007669"/>
    <property type="project" value="UniProtKB-UniRule"/>
</dbReference>
<evidence type="ECO:0000256" key="1">
    <source>
        <dbReference type="ARBA" id="ARBA00002197"/>
    </source>
</evidence>
<dbReference type="PANTHER" id="PTHR43463:SF1">
    <property type="entry name" value="NICOTINATE-NUCLEOTIDE--DIMETHYLBENZIMIDAZOLE PHOSPHORIBOSYLTRANSFERASE"/>
    <property type="match status" value="1"/>
</dbReference>
<evidence type="ECO:0000313" key="11">
    <source>
        <dbReference type="EMBL" id="HIT93715.1"/>
    </source>
</evidence>
<evidence type="ECO:0000256" key="8">
    <source>
        <dbReference type="ARBA" id="ARBA00022679"/>
    </source>
</evidence>
<dbReference type="SUPFAM" id="SSF52733">
    <property type="entry name" value="Nicotinate mononucleotide:5,6-dimethylbenzimidazole phosphoribosyltransferase (CobT)"/>
    <property type="match status" value="1"/>
</dbReference>
<comment type="similarity">
    <text evidence="3">Belongs to the CobT family.</text>
</comment>
<dbReference type="EC" id="2.4.2.21" evidence="4 10"/>
<evidence type="ECO:0000313" key="12">
    <source>
        <dbReference type="Proteomes" id="UP000824160"/>
    </source>
</evidence>
<sequence>MEHNFEEQLHALLQTITPPDAEARNRSAEKWDACAKPLGSLGLLEKAVEQIAALTGDENVKVFPRSVLVLCADNGVVAQGVTQSDSSVTAAVARNLAAKRTSVCRMAAVAGCQVIPVDMGILDFQPTEGVLNCRVGNGTADISQGPAMTREQAAQAIMIGIQLIEQQKRQGVRLLATGEMGIGNTTTSSAVASVLLSRDVTEMTGRGAGLSDKGLQRKIEVIERAIDCNHPDPSDPIDVLSKVGGFDIAGMCGVFLGGALYQVPVLADGFISTVAALCAVRLCPNAEKAVLASHVSAEPAGRMILDALGRLPLITAQMRLGEGTGAVAAMPLLDMACAVYHDSYTFDECGIEPYQPLGNS</sequence>
<dbReference type="Pfam" id="PF02277">
    <property type="entry name" value="DBI_PRT"/>
    <property type="match status" value="1"/>
</dbReference>
<dbReference type="InterPro" id="IPR023195">
    <property type="entry name" value="Nict_dMeBzImd_PRibTrfase_N"/>
</dbReference>
<comment type="catalytic activity">
    <reaction evidence="9">
        <text>5,6-dimethylbenzimidazole + nicotinate beta-D-ribonucleotide = alpha-ribazole 5'-phosphate + nicotinate + H(+)</text>
        <dbReference type="Rhea" id="RHEA:11196"/>
        <dbReference type="ChEBI" id="CHEBI:15378"/>
        <dbReference type="ChEBI" id="CHEBI:15890"/>
        <dbReference type="ChEBI" id="CHEBI:32544"/>
        <dbReference type="ChEBI" id="CHEBI:57502"/>
        <dbReference type="ChEBI" id="CHEBI:57918"/>
        <dbReference type="EC" id="2.4.2.21"/>
    </reaction>
</comment>
<protein>
    <recommendedName>
        <fullName evidence="5 10">Nicotinate-nucleotide--dimethylbenzimidazole phosphoribosyltransferase</fullName>
        <ecNumber evidence="4 10">2.4.2.21</ecNumber>
    </recommendedName>
</protein>
<organism evidence="11 12">
    <name type="scientific">Candidatus Faecivivens stercoripullorum</name>
    <dbReference type="NCBI Taxonomy" id="2840805"/>
    <lineage>
        <taxon>Bacteria</taxon>
        <taxon>Bacillati</taxon>
        <taxon>Bacillota</taxon>
        <taxon>Clostridia</taxon>
        <taxon>Eubacteriales</taxon>
        <taxon>Oscillospiraceae</taxon>
        <taxon>Oscillospiraceae incertae sedis</taxon>
        <taxon>Candidatus Faecivivens</taxon>
    </lineage>
</organism>
<comment type="pathway">
    <text evidence="2">Nucleoside biosynthesis; alpha-ribazole biosynthesis; alpha-ribazole from 5,6-dimethylbenzimidazole: step 1/2.</text>
</comment>
<evidence type="ECO:0000256" key="5">
    <source>
        <dbReference type="ARBA" id="ARBA00015486"/>
    </source>
</evidence>
<proteinExistence type="inferred from homology"/>
<evidence type="ECO:0000256" key="2">
    <source>
        <dbReference type="ARBA" id="ARBA00005049"/>
    </source>
</evidence>
<dbReference type="InterPro" id="IPR017846">
    <property type="entry name" value="Nict_dMeBzImd_PRibTrfase_bact"/>
</dbReference>
<evidence type="ECO:0000256" key="6">
    <source>
        <dbReference type="ARBA" id="ARBA00022573"/>
    </source>
</evidence>
<comment type="caution">
    <text evidence="11">The sequence shown here is derived from an EMBL/GenBank/DDBJ whole genome shotgun (WGS) entry which is preliminary data.</text>
</comment>
<dbReference type="NCBIfam" id="NF000996">
    <property type="entry name" value="PRK00105.1"/>
    <property type="match status" value="1"/>
</dbReference>
<dbReference type="Gene3D" id="3.40.50.10210">
    <property type="match status" value="1"/>
</dbReference>
<dbReference type="Proteomes" id="UP000824160">
    <property type="component" value="Unassembled WGS sequence"/>
</dbReference>
<reference evidence="11" key="2">
    <citation type="journal article" date="2021" name="PeerJ">
        <title>Extensive microbial diversity within the chicken gut microbiome revealed by metagenomics and culture.</title>
        <authorList>
            <person name="Gilroy R."/>
            <person name="Ravi A."/>
            <person name="Getino M."/>
            <person name="Pursley I."/>
            <person name="Horton D.L."/>
            <person name="Alikhan N.F."/>
            <person name="Baker D."/>
            <person name="Gharbi K."/>
            <person name="Hall N."/>
            <person name="Watson M."/>
            <person name="Adriaenssens E.M."/>
            <person name="Foster-Nyarko E."/>
            <person name="Jarju S."/>
            <person name="Secka A."/>
            <person name="Antonio M."/>
            <person name="Oren A."/>
            <person name="Chaudhuri R.R."/>
            <person name="La Ragione R."/>
            <person name="Hildebrand F."/>
            <person name="Pallen M.J."/>
        </authorList>
    </citation>
    <scope>NUCLEOTIDE SEQUENCE</scope>
    <source>
        <strain evidence="11">ChiBcec7-5410</strain>
    </source>
</reference>
<keyword evidence="6" id="KW-0169">Cobalamin biosynthesis</keyword>
<evidence type="ECO:0000256" key="9">
    <source>
        <dbReference type="ARBA" id="ARBA00047340"/>
    </source>
</evidence>
<dbReference type="AlphaFoldDB" id="A0A9D1KR45"/>
<keyword evidence="8 11" id="KW-0808">Transferase</keyword>
<evidence type="ECO:0000256" key="4">
    <source>
        <dbReference type="ARBA" id="ARBA00011991"/>
    </source>
</evidence>
<accession>A0A9D1KR45</accession>
<dbReference type="Gene3D" id="1.10.1610.10">
    <property type="match status" value="1"/>
</dbReference>
<dbReference type="EMBL" id="DVLW01000025">
    <property type="protein sequence ID" value="HIT93715.1"/>
    <property type="molecule type" value="Genomic_DNA"/>
</dbReference>
<dbReference type="InterPro" id="IPR036087">
    <property type="entry name" value="Nict_dMeBzImd_PRibTrfase_sf"/>
</dbReference>
<dbReference type="PANTHER" id="PTHR43463">
    <property type="entry name" value="NICOTINATE-NUCLEOTIDE--DIMETHYLBENZIMIDAZOLE PHOSPHORIBOSYLTRANSFERASE"/>
    <property type="match status" value="1"/>
</dbReference>
<gene>
    <name evidence="11" type="primary">cobT</name>
    <name evidence="11" type="ORF">IAC43_00865</name>
</gene>
<keyword evidence="7 11" id="KW-0328">Glycosyltransferase</keyword>
<dbReference type="InterPro" id="IPR003200">
    <property type="entry name" value="Nict_dMeBzImd_PRibTrfase"/>
</dbReference>
<dbReference type="GO" id="GO:0008939">
    <property type="term" value="F:nicotinate-nucleotide-dimethylbenzimidazole phosphoribosyltransferase activity"/>
    <property type="evidence" value="ECO:0007669"/>
    <property type="project" value="UniProtKB-UniRule"/>
</dbReference>
<evidence type="ECO:0000256" key="10">
    <source>
        <dbReference type="NCBIfam" id="TIGR03160"/>
    </source>
</evidence>
<dbReference type="NCBIfam" id="TIGR03160">
    <property type="entry name" value="cobT_DBIPRT"/>
    <property type="match status" value="1"/>
</dbReference>
<name>A0A9D1KR45_9FIRM</name>
<dbReference type="FunFam" id="3.40.50.10210:FF:000001">
    <property type="entry name" value="Nicotinate-nucleotide--dimethylbenzimidazole phosphoribosyltransferase"/>
    <property type="match status" value="1"/>
</dbReference>
<reference evidence="11" key="1">
    <citation type="submission" date="2020-10" db="EMBL/GenBank/DDBJ databases">
        <authorList>
            <person name="Gilroy R."/>
        </authorList>
    </citation>
    <scope>NUCLEOTIDE SEQUENCE</scope>
    <source>
        <strain evidence="11">ChiBcec7-5410</strain>
    </source>
</reference>
<dbReference type="CDD" id="cd02439">
    <property type="entry name" value="DMB-PRT_CobT"/>
    <property type="match status" value="1"/>
</dbReference>
<evidence type="ECO:0000256" key="3">
    <source>
        <dbReference type="ARBA" id="ARBA00007110"/>
    </source>
</evidence>
<comment type="function">
    <text evidence="1">Catalyzes the synthesis of alpha-ribazole-5'-phosphate from nicotinate mononucleotide (NAMN) and 5,6-dimethylbenzimidazole (DMB).</text>
</comment>
<evidence type="ECO:0000256" key="7">
    <source>
        <dbReference type="ARBA" id="ARBA00022676"/>
    </source>
</evidence>